<dbReference type="InterPro" id="IPR000198">
    <property type="entry name" value="RhoGAP_dom"/>
</dbReference>
<evidence type="ECO:0000313" key="4">
    <source>
        <dbReference type="WBParaSite" id="TREG1_44070.1"/>
    </source>
</evidence>
<dbReference type="InterPro" id="IPR008936">
    <property type="entry name" value="Rho_GTPase_activation_prot"/>
</dbReference>
<dbReference type="SUPFAM" id="SSF48350">
    <property type="entry name" value="GTPase activation domain, GAP"/>
    <property type="match status" value="1"/>
</dbReference>
<evidence type="ECO:0000256" key="1">
    <source>
        <dbReference type="ARBA" id="ARBA00022468"/>
    </source>
</evidence>
<dbReference type="PROSITE" id="PS50238">
    <property type="entry name" value="RHOGAP"/>
    <property type="match status" value="1"/>
</dbReference>
<dbReference type="GO" id="GO:0007165">
    <property type="term" value="P:signal transduction"/>
    <property type="evidence" value="ECO:0007669"/>
    <property type="project" value="InterPro"/>
</dbReference>
<keyword evidence="1" id="KW-0343">GTPase activation</keyword>
<name>A0AA85JUZ5_TRIRE</name>
<protein>
    <recommendedName>
        <fullName evidence="2">Rho-GAP domain-containing protein</fullName>
    </recommendedName>
</protein>
<evidence type="ECO:0000259" key="2">
    <source>
        <dbReference type="PROSITE" id="PS50238"/>
    </source>
</evidence>
<dbReference type="Proteomes" id="UP000050795">
    <property type="component" value="Unassembled WGS sequence"/>
</dbReference>
<dbReference type="InterPro" id="IPR050729">
    <property type="entry name" value="Rho-GAP"/>
</dbReference>
<dbReference type="PANTHER" id="PTHR23176">
    <property type="entry name" value="RHO/RAC/CDC GTPASE-ACTIVATING PROTEIN"/>
    <property type="match status" value="1"/>
</dbReference>
<dbReference type="InterPro" id="IPR011993">
    <property type="entry name" value="PH-like_dom_sf"/>
</dbReference>
<reference evidence="3" key="1">
    <citation type="submission" date="2022-06" db="EMBL/GenBank/DDBJ databases">
        <authorList>
            <person name="Berger JAMES D."/>
            <person name="Berger JAMES D."/>
        </authorList>
    </citation>
    <scope>NUCLEOTIDE SEQUENCE [LARGE SCALE GENOMIC DNA]</scope>
</reference>
<dbReference type="PANTHER" id="PTHR23176:SF129">
    <property type="entry name" value="RHO GTPASE ACTIVATING PROTEIN AT 16F, ISOFORM E-RELATED"/>
    <property type="match status" value="1"/>
</dbReference>
<dbReference type="SMART" id="SM00324">
    <property type="entry name" value="RhoGAP"/>
    <property type="match status" value="1"/>
</dbReference>
<keyword evidence="3" id="KW-1185">Reference proteome</keyword>
<dbReference type="Gene3D" id="2.30.29.30">
    <property type="entry name" value="Pleckstrin-homology domain (PH domain)/Phosphotyrosine-binding domain (PTB)"/>
    <property type="match status" value="1"/>
</dbReference>
<dbReference type="GO" id="GO:0005096">
    <property type="term" value="F:GTPase activator activity"/>
    <property type="evidence" value="ECO:0007669"/>
    <property type="project" value="UniProtKB-KW"/>
</dbReference>
<sequence>MTENYQHCKINLMSDQLSKPCKSIQDLTKSSNIQETAYNKDAEPHDNCSSSFNEDEVRTIDSEQNHLSSYHKVDHDAQHWRFSDSLQHTGEHAKGSPIQENVLPQASPNNQSSNGVRWRHYKNNGQEMYINEKTDETWIPATDQYGKTYYYELNSRHSVWTLEDLDTTTTTNTDTSYLSDSLNNYLDSNGQNPACDDFNYSIDGDDEDHVSVIDEYPSMSKLSSTGEVKRRIMNKTKKSNRISNSSVEVSPTPVLSRPFSLVSLDDGEQGTGRFQMKNLSKEHISGPHENKLTHFERRGSVIRTILIENDKRISKKWTPGVLLLSGPLLLIYKDNKTILSKINQPQCKPDIQFNIREIEISEANGEQTSRKNVLKIDYNISGKLNVYLVQIPAIDYESWKAAIRYAKDLLKEDRGVTLTRSITRRDAAQPSMLDSKLLAKLRDFFRTRPTAASLRSRGILKNESVFASTIMQVCENESSDVPNFVVRAIRAIEARGLDHIGIYRLSGNGATIQKLRCAVNQYNYSLNSEKWSLEVLTGALKLFFRELKEPLITFKIYPEIASLLANKEMAPDRKVAKMRDLINSMPAPHVNTSRILFHHLYRVMQLSEMNQMHSYKLAIVFGPSLLWPEVDSAAFGALTSVQAPCVEFLLIHVEEIFGPVTPPPVIS</sequence>
<dbReference type="WBParaSite" id="TREG1_44070.1">
    <property type="protein sequence ID" value="TREG1_44070.1"/>
    <property type="gene ID" value="TREG1_44070"/>
</dbReference>
<dbReference type="Gene3D" id="1.10.555.10">
    <property type="entry name" value="Rho GTPase activation protein"/>
    <property type="match status" value="1"/>
</dbReference>
<dbReference type="AlphaFoldDB" id="A0AA85JUZ5"/>
<dbReference type="GO" id="GO:0005737">
    <property type="term" value="C:cytoplasm"/>
    <property type="evidence" value="ECO:0007669"/>
    <property type="project" value="TreeGrafter"/>
</dbReference>
<organism evidence="3 4">
    <name type="scientific">Trichobilharzia regenti</name>
    <name type="common">Nasal bird schistosome</name>
    <dbReference type="NCBI Taxonomy" id="157069"/>
    <lineage>
        <taxon>Eukaryota</taxon>
        <taxon>Metazoa</taxon>
        <taxon>Spiralia</taxon>
        <taxon>Lophotrochozoa</taxon>
        <taxon>Platyhelminthes</taxon>
        <taxon>Trematoda</taxon>
        <taxon>Digenea</taxon>
        <taxon>Strigeidida</taxon>
        <taxon>Schistosomatoidea</taxon>
        <taxon>Schistosomatidae</taxon>
        <taxon>Trichobilharzia</taxon>
    </lineage>
</organism>
<dbReference type="Pfam" id="PF00620">
    <property type="entry name" value="RhoGAP"/>
    <property type="match status" value="1"/>
</dbReference>
<reference evidence="4" key="2">
    <citation type="submission" date="2023-11" db="UniProtKB">
        <authorList>
            <consortium name="WormBaseParasite"/>
        </authorList>
    </citation>
    <scope>IDENTIFICATION</scope>
</reference>
<feature type="domain" description="Rho-GAP" evidence="2">
    <location>
        <begin position="468"/>
        <end position="657"/>
    </location>
</feature>
<evidence type="ECO:0000313" key="3">
    <source>
        <dbReference type="Proteomes" id="UP000050795"/>
    </source>
</evidence>
<accession>A0AA85JUZ5</accession>
<dbReference type="SUPFAM" id="SSF50729">
    <property type="entry name" value="PH domain-like"/>
    <property type="match status" value="1"/>
</dbReference>
<proteinExistence type="predicted"/>